<dbReference type="EMBL" id="ML220125">
    <property type="protein sequence ID" value="TGZ80384.1"/>
    <property type="molecule type" value="Genomic_DNA"/>
</dbReference>
<comment type="similarity">
    <text evidence="1 5">Belongs to the peptidase A1 family.</text>
</comment>
<dbReference type="AlphaFoldDB" id="A0A4S2MV44"/>
<name>A0A4S2MV44_9PEZI</name>
<dbReference type="PANTHER" id="PTHR47966">
    <property type="entry name" value="BETA-SITE APP-CLEAVING ENZYME, ISOFORM A-RELATED"/>
    <property type="match status" value="1"/>
</dbReference>
<evidence type="ECO:0000259" key="7">
    <source>
        <dbReference type="PROSITE" id="PS51767"/>
    </source>
</evidence>
<keyword evidence="2 5" id="KW-0064">Aspartyl protease</keyword>
<dbReference type="GO" id="GO:0004190">
    <property type="term" value="F:aspartic-type endopeptidase activity"/>
    <property type="evidence" value="ECO:0007669"/>
    <property type="project" value="UniProtKB-KW"/>
</dbReference>
<feature type="transmembrane region" description="Helical" evidence="6">
    <location>
        <begin position="24"/>
        <end position="45"/>
    </location>
</feature>
<proteinExistence type="inferred from homology"/>
<dbReference type="Pfam" id="PF00026">
    <property type="entry name" value="Asp"/>
    <property type="match status" value="1"/>
</dbReference>
<reference evidence="8 9" key="1">
    <citation type="submission" date="2019-04" db="EMBL/GenBank/DDBJ databases">
        <title>Comparative genomics and transcriptomics to analyze fruiting body development in filamentous ascomycetes.</title>
        <authorList>
            <consortium name="DOE Joint Genome Institute"/>
            <person name="Lutkenhaus R."/>
            <person name="Traeger S."/>
            <person name="Breuer J."/>
            <person name="Kuo A."/>
            <person name="Lipzen A."/>
            <person name="Pangilinan J."/>
            <person name="Dilworth D."/>
            <person name="Sandor L."/>
            <person name="Poggeler S."/>
            <person name="Barry K."/>
            <person name="Grigoriev I.V."/>
            <person name="Nowrousian M."/>
        </authorList>
    </citation>
    <scope>NUCLEOTIDE SEQUENCE [LARGE SCALE GENOMIC DNA]</scope>
    <source>
        <strain evidence="8 9">CBS 389.68</strain>
    </source>
</reference>
<accession>A0A4S2MV44</accession>
<evidence type="ECO:0000256" key="1">
    <source>
        <dbReference type="ARBA" id="ARBA00007447"/>
    </source>
</evidence>
<feature type="active site" evidence="3">
    <location>
        <position position="368"/>
    </location>
</feature>
<dbReference type="OrthoDB" id="28208at2759"/>
<dbReference type="InterPro" id="IPR001461">
    <property type="entry name" value="Aspartic_peptidase_A1"/>
</dbReference>
<dbReference type="InterPro" id="IPR033121">
    <property type="entry name" value="PEPTIDASE_A1"/>
</dbReference>
<keyword evidence="5 8" id="KW-0645">Protease</keyword>
<dbReference type="PANTHER" id="PTHR47966:SF75">
    <property type="entry name" value="ENDOPEPTIDASE (CTSD), PUTATIVE (AFU_ORTHOLOGUE AFUA_4G07040)-RELATED"/>
    <property type="match status" value="1"/>
</dbReference>
<dbReference type="Gene3D" id="2.40.70.10">
    <property type="entry name" value="Acid Proteases"/>
    <property type="match status" value="2"/>
</dbReference>
<gene>
    <name evidence="8" type="ORF">EX30DRAFT_332258</name>
</gene>
<dbReference type="PROSITE" id="PS00141">
    <property type="entry name" value="ASP_PROTEASE"/>
    <property type="match status" value="2"/>
</dbReference>
<dbReference type="PROSITE" id="PS51767">
    <property type="entry name" value="PEPTIDASE_A1"/>
    <property type="match status" value="1"/>
</dbReference>
<keyword evidence="6" id="KW-1133">Transmembrane helix</keyword>
<keyword evidence="6" id="KW-0812">Transmembrane</keyword>
<evidence type="ECO:0000313" key="8">
    <source>
        <dbReference type="EMBL" id="TGZ80384.1"/>
    </source>
</evidence>
<dbReference type="InterPro" id="IPR021109">
    <property type="entry name" value="Peptidase_aspartic_dom_sf"/>
</dbReference>
<dbReference type="InParanoid" id="A0A4S2MV44"/>
<evidence type="ECO:0000256" key="4">
    <source>
        <dbReference type="PIRSR" id="PIRSR601461-2"/>
    </source>
</evidence>
<feature type="transmembrane region" description="Helical" evidence="6">
    <location>
        <begin position="557"/>
        <end position="574"/>
    </location>
</feature>
<dbReference type="CDD" id="cd05471">
    <property type="entry name" value="pepsin_like"/>
    <property type="match status" value="1"/>
</dbReference>
<evidence type="ECO:0000256" key="2">
    <source>
        <dbReference type="ARBA" id="ARBA00022750"/>
    </source>
</evidence>
<evidence type="ECO:0000313" key="9">
    <source>
        <dbReference type="Proteomes" id="UP000298138"/>
    </source>
</evidence>
<dbReference type="PRINTS" id="PR00792">
    <property type="entry name" value="PEPSIN"/>
</dbReference>
<sequence>MALSTWRDAEARTSTRGATIGRRWLLVIWVELMLLVVLATGVMGVQAEVSGCSIALEKRSGSAESELMEPISPTDLSSHSALSPYLQEFQHAHHKHSRTVHPLSSEIEESFHLQPLLQKRSDTISKSSSGPRPSKEVWSAITPTFPNSIALHQDGTDFSYFIFLPIGSSKTPYKLLLDTGSSNIWLTGDNCISPSCATMVPLTPSSSSTLQITLEKSFYVQYGTGSISGSAALDILHFPTFSIATELGLVNFVSDTFLDYRLDGILGLAPAVDKDSGLGNNLTTVMEAMKTQKAVGKMMYGVALARRADGRNDGVVNFGALDSEKYDGDIGWVDSVKEIGGFWEVPLSQVMVGDRKLEFHEKKTAIVDTGTPLFFAPSSDALQLHALIPDSHVLTTHFIIPCNTSLTLTLSFPTTTTTSFITIPLPPIDYLGPPISPNSPYCLSLINSRDTSGLNTWLLGAAFLKNSYTAFDLEKGRVGFAIRRVVKGEREGRDWEREPWTTLETKYMTPVASVVATRGVSPTGVVSGRKVQGGGGEKSGVGGYGVEGGGESWRRRVTGWVVTVVVGVVAWGFIV</sequence>
<feature type="domain" description="Peptidase A1" evidence="7">
    <location>
        <begin position="160"/>
        <end position="481"/>
    </location>
</feature>
<evidence type="ECO:0000256" key="3">
    <source>
        <dbReference type="PIRSR" id="PIRSR601461-1"/>
    </source>
</evidence>
<feature type="disulfide bond" evidence="4">
    <location>
        <begin position="191"/>
        <end position="196"/>
    </location>
</feature>
<keyword evidence="4" id="KW-1015">Disulfide bond</keyword>
<protein>
    <submittedName>
        <fullName evidence="8">Acid protease</fullName>
    </submittedName>
</protein>
<keyword evidence="5" id="KW-0378">Hydrolase</keyword>
<dbReference type="InterPro" id="IPR034164">
    <property type="entry name" value="Pepsin-like_dom"/>
</dbReference>
<dbReference type="STRING" id="341454.A0A4S2MV44"/>
<keyword evidence="6" id="KW-0472">Membrane</keyword>
<dbReference type="Proteomes" id="UP000298138">
    <property type="component" value="Unassembled WGS sequence"/>
</dbReference>
<evidence type="ECO:0000256" key="6">
    <source>
        <dbReference type="SAM" id="Phobius"/>
    </source>
</evidence>
<feature type="active site" evidence="3">
    <location>
        <position position="178"/>
    </location>
</feature>
<organism evidence="8 9">
    <name type="scientific">Ascodesmis nigricans</name>
    <dbReference type="NCBI Taxonomy" id="341454"/>
    <lineage>
        <taxon>Eukaryota</taxon>
        <taxon>Fungi</taxon>
        <taxon>Dikarya</taxon>
        <taxon>Ascomycota</taxon>
        <taxon>Pezizomycotina</taxon>
        <taxon>Pezizomycetes</taxon>
        <taxon>Pezizales</taxon>
        <taxon>Ascodesmidaceae</taxon>
        <taxon>Ascodesmis</taxon>
    </lineage>
</organism>
<evidence type="ECO:0000256" key="5">
    <source>
        <dbReference type="RuleBase" id="RU000454"/>
    </source>
</evidence>
<keyword evidence="9" id="KW-1185">Reference proteome</keyword>
<dbReference type="SUPFAM" id="SSF50630">
    <property type="entry name" value="Acid proteases"/>
    <property type="match status" value="1"/>
</dbReference>
<dbReference type="InterPro" id="IPR001969">
    <property type="entry name" value="Aspartic_peptidase_AS"/>
</dbReference>
<dbReference type="GO" id="GO:0006508">
    <property type="term" value="P:proteolysis"/>
    <property type="evidence" value="ECO:0007669"/>
    <property type="project" value="UniProtKB-KW"/>
</dbReference>